<feature type="transmembrane region" description="Helical" evidence="6">
    <location>
        <begin position="26"/>
        <end position="49"/>
    </location>
</feature>
<evidence type="ECO:0000256" key="3">
    <source>
        <dbReference type="ARBA" id="ARBA00022692"/>
    </source>
</evidence>
<dbReference type="InterPro" id="IPR017039">
    <property type="entry name" value="Virul_fac_BrkB"/>
</dbReference>
<dbReference type="PANTHER" id="PTHR30213:SF1">
    <property type="entry name" value="INNER MEMBRANE PROTEIN YHJD"/>
    <property type="match status" value="1"/>
</dbReference>
<keyword evidence="8" id="KW-1185">Reference proteome</keyword>
<dbReference type="STRING" id="631454.N177_3529"/>
<evidence type="ECO:0000256" key="5">
    <source>
        <dbReference type="ARBA" id="ARBA00023136"/>
    </source>
</evidence>
<evidence type="ECO:0000256" key="2">
    <source>
        <dbReference type="ARBA" id="ARBA00022475"/>
    </source>
</evidence>
<feature type="transmembrane region" description="Helical" evidence="6">
    <location>
        <begin position="205"/>
        <end position="230"/>
    </location>
</feature>
<feature type="transmembrane region" description="Helical" evidence="6">
    <location>
        <begin position="84"/>
        <end position="106"/>
    </location>
</feature>
<dbReference type="Pfam" id="PF03631">
    <property type="entry name" value="Virul_fac_BrkB"/>
    <property type="match status" value="1"/>
</dbReference>
<dbReference type="AlphaFoldDB" id="V4RBE6"/>
<dbReference type="Proteomes" id="UP000017819">
    <property type="component" value="Unassembled WGS sequence"/>
</dbReference>
<proteinExistence type="predicted"/>
<comment type="subcellular location">
    <subcellularLocation>
        <location evidence="1">Cell membrane</location>
        <topology evidence="1">Multi-pass membrane protein</topology>
    </subcellularLocation>
</comment>
<dbReference type="GO" id="GO:0005886">
    <property type="term" value="C:plasma membrane"/>
    <property type="evidence" value="ECO:0007669"/>
    <property type="project" value="UniProtKB-SubCell"/>
</dbReference>
<keyword evidence="3 6" id="KW-0812">Transmembrane</keyword>
<evidence type="ECO:0000313" key="7">
    <source>
        <dbReference type="EMBL" id="ESR23461.1"/>
    </source>
</evidence>
<dbReference type="PIRSF" id="PIRSF035875">
    <property type="entry name" value="RNase_BN"/>
    <property type="match status" value="1"/>
</dbReference>
<dbReference type="RefSeq" id="WP_023433647.1">
    <property type="nucleotide sequence ID" value="NZ_AWXZ01000039.1"/>
</dbReference>
<organism evidence="7 8">
    <name type="scientific">Lutibaculum baratangense AMV1</name>
    <dbReference type="NCBI Taxonomy" id="631454"/>
    <lineage>
        <taxon>Bacteria</taxon>
        <taxon>Pseudomonadati</taxon>
        <taxon>Pseudomonadota</taxon>
        <taxon>Alphaproteobacteria</taxon>
        <taxon>Hyphomicrobiales</taxon>
        <taxon>Tepidamorphaceae</taxon>
        <taxon>Lutibaculum</taxon>
    </lineage>
</organism>
<reference evidence="7 8" key="1">
    <citation type="journal article" date="2014" name="Genome Announc.">
        <title>Draft Genome Sequence of Lutibaculum baratangense Strain AMV1T, Isolated from a Mud Volcano in Andamans, India.</title>
        <authorList>
            <person name="Singh A."/>
            <person name="Sreenivas A."/>
            <person name="Sathyanarayana Reddy G."/>
            <person name="Pinnaka A.K."/>
            <person name="Shivaji S."/>
        </authorList>
    </citation>
    <scope>NUCLEOTIDE SEQUENCE [LARGE SCALE GENOMIC DNA]</scope>
    <source>
        <strain evidence="7 8">AMV1</strain>
    </source>
</reference>
<feature type="transmembrane region" description="Helical" evidence="6">
    <location>
        <begin position="236"/>
        <end position="254"/>
    </location>
</feature>
<evidence type="ECO:0000256" key="4">
    <source>
        <dbReference type="ARBA" id="ARBA00022989"/>
    </source>
</evidence>
<keyword evidence="5 6" id="KW-0472">Membrane</keyword>
<feature type="transmembrane region" description="Helical" evidence="6">
    <location>
        <begin position="134"/>
        <end position="153"/>
    </location>
</feature>
<evidence type="ECO:0000256" key="6">
    <source>
        <dbReference type="SAM" id="Phobius"/>
    </source>
</evidence>
<sequence>MRVKHLFRTALAGWWNDRCLRMGAALSFYTIFSLMPVLLIAISVAGMVYDEAAARAAVVAEFRGLIGSGAAAAVDDMLEGAGDFGTGVVSTATGIALFLILATGAISELQDNLHQIWKVDTRASAVTALIRSRLLSLSLVVCIGFLLLVSLAIDAALAAATGAMGSRFGAAEIVVSAGNVIVSLCVATVLFALVFKLLPEFEIAWWDVLVGAFVTALLFQLGKILIALYIGESGVTSAYGAAGSLVTILLWVYYSSQILLFGAEFVKAYSQSRQQGL</sequence>
<keyword evidence="4 6" id="KW-1133">Transmembrane helix</keyword>
<keyword evidence="2" id="KW-1003">Cell membrane</keyword>
<comment type="caution">
    <text evidence="7">The sequence shown here is derived from an EMBL/GenBank/DDBJ whole genome shotgun (WGS) entry which is preliminary data.</text>
</comment>
<accession>V4RBE6</accession>
<protein>
    <submittedName>
        <fullName evidence="7">Uncharacterized protein</fullName>
    </submittedName>
</protein>
<dbReference type="PANTHER" id="PTHR30213">
    <property type="entry name" value="INNER MEMBRANE PROTEIN YHJD"/>
    <property type="match status" value="1"/>
</dbReference>
<evidence type="ECO:0000313" key="8">
    <source>
        <dbReference type="Proteomes" id="UP000017819"/>
    </source>
</evidence>
<dbReference type="EMBL" id="AWXZ01000039">
    <property type="protein sequence ID" value="ESR23461.1"/>
    <property type="molecule type" value="Genomic_DNA"/>
</dbReference>
<feature type="transmembrane region" description="Helical" evidence="6">
    <location>
        <begin position="173"/>
        <end position="198"/>
    </location>
</feature>
<evidence type="ECO:0000256" key="1">
    <source>
        <dbReference type="ARBA" id="ARBA00004651"/>
    </source>
</evidence>
<name>V4RBE6_9HYPH</name>
<dbReference type="eggNOG" id="COG1295">
    <property type="taxonomic scope" value="Bacteria"/>
</dbReference>
<gene>
    <name evidence="7" type="ORF">N177_3529</name>
</gene>